<evidence type="ECO:0000313" key="1">
    <source>
        <dbReference type="Ensembl" id="ENSCUSP00005026948.1"/>
    </source>
</evidence>
<dbReference type="Proteomes" id="UP000694563">
    <property type="component" value="Chromosome 7"/>
</dbReference>
<sequence length="139" mass="15032">LSRRPLWGSVCDKYSLSVLGVPGLPLQLGGLSSLQVHCCPSFHALPMAIVELFISILPVPAAIAEQNSQHSHKLSSMLVALLHGEHLHKGIRCDGLHRGTYYPHSIMCSALLSLKILRDSISLLLTGQLNMVSAGQNFT</sequence>
<keyword evidence="2" id="KW-1185">Reference proteome</keyword>
<organism evidence="1 2">
    <name type="scientific">Catharus ustulatus</name>
    <name type="common">Russet-backed thrush</name>
    <name type="synonym">Hylocichla ustulatus</name>
    <dbReference type="NCBI Taxonomy" id="91951"/>
    <lineage>
        <taxon>Eukaryota</taxon>
        <taxon>Metazoa</taxon>
        <taxon>Chordata</taxon>
        <taxon>Craniata</taxon>
        <taxon>Vertebrata</taxon>
        <taxon>Euteleostomi</taxon>
        <taxon>Archelosauria</taxon>
        <taxon>Archosauria</taxon>
        <taxon>Dinosauria</taxon>
        <taxon>Saurischia</taxon>
        <taxon>Theropoda</taxon>
        <taxon>Coelurosauria</taxon>
        <taxon>Aves</taxon>
        <taxon>Neognathae</taxon>
        <taxon>Neoaves</taxon>
        <taxon>Telluraves</taxon>
        <taxon>Australaves</taxon>
        <taxon>Passeriformes</taxon>
        <taxon>Turdidae</taxon>
        <taxon>Catharus</taxon>
    </lineage>
</organism>
<reference evidence="1" key="3">
    <citation type="submission" date="2025-09" db="UniProtKB">
        <authorList>
            <consortium name="Ensembl"/>
        </authorList>
    </citation>
    <scope>IDENTIFICATION</scope>
</reference>
<reference evidence="1" key="2">
    <citation type="submission" date="2025-08" db="UniProtKB">
        <authorList>
            <consortium name="Ensembl"/>
        </authorList>
    </citation>
    <scope>IDENTIFICATION</scope>
</reference>
<proteinExistence type="predicted"/>
<name>A0A8C3VG30_CATUS</name>
<protein>
    <submittedName>
        <fullName evidence="1">Uncharacterized protein</fullName>
    </submittedName>
</protein>
<dbReference type="AlphaFoldDB" id="A0A8C3VG30"/>
<accession>A0A8C3VG30</accession>
<reference evidence="1" key="1">
    <citation type="submission" date="2020-10" db="EMBL/GenBank/DDBJ databases">
        <title>Catharus ustulatus (Swainson's thrush) genome, bCatUst1, primary haplotype v2.</title>
        <authorList>
            <person name="Delmore K."/>
            <person name="Vafadar M."/>
            <person name="Formenti G."/>
            <person name="Chow W."/>
            <person name="Pelan S."/>
            <person name="Howe K."/>
            <person name="Rhie A."/>
            <person name="Mountcastle J."/>
            <person name="Haase B."/>
            <person name="Fedrigo O."/>
            <person name="Jarvis E.D."/>
        </authorList>
    </citation>
    <scope>NUCLEOTIDE SEQUENCE [LARGE SCALE GENOMIC DNA]</scope>
</reference>
<evidence type="ECO:0000313" key="2">
    <source>
        <dbReference type="Proteomes" id="UP000694563"/>
    </source>
</evidence>
<dbReference type="Ensembl" id="ENSCUST00005027889.1">
    <property type="protein sequence ID" value="ENSCUSP00005026948.1"/>
    <property type="gene ID" value="ENSCUSG00005016661.1"/>
</dbReference>